<reference evidence="1" key="2">
    <citation type="submission" date="2020-09" db="EMBL/GenBank/DDBJ databases">
        <authorList>
            <person name="Sun Q."/>
            <person name="Kim S."/>
        </authorList>
    </citation>
    <scope>NUCLEOTIDE SEQUENCE</scope>
    <source>
        <strain evidence="1">KCTC 23224</strain>
    </source>
</reference>
<organism evidence="1 2">
    <name type="scientific">Mongoliitalea lutea</name>
    <dbReference type="NCBI Taxonomy" id="849756"/>
    <lineage>
        <taxon>Bacteria</taxon>
        <taxon>Pseudomonadati</taxon>
        <taxon>Bacteroidota</taxon>
        <taxon>Cytophagia</taxon>
        <taxon>Cytophagales</taxon>
        <taxon>Cyclobacteriaceae</taxon>
        <taxon>Mongoliitalea</taxon>
    </lineage>
</organism>
<dbReference type="EMBL" id="BMYF01000003">
    <property type="protein sequence ID" value="GHB27989.1"/>
    <property type="molecule type" value="Genomic_DNA"/>
</dbReference>
<protein>
    <submittedName>
        <fullName evidence="1">Uncharacterized protein</fullName>
    </submittedName>
</protein>
<name>A0A8J3G443_9BACT</name>
<evidence type="ECO:0000313" key="1">
    <source>
        <dbReference type="EMBL" id="GHB27989.1"/>
    </source>
</evidence>
<comment type="caution">
    <text evidence="1">The sequence shown here is derived from an EMBL/GenBank/DDBJ whole genome shotgun (WGS) entry which is preliminary data.</text>
</comment>
<gene>
    <name evidence="1" type="ORF">GCM10008106_05670</name>
</gene>
<reference evidence="1" key="1">
    <citation type="journal article" date="2014" name="Int. J. Syst. Evol. Microbiol.">
        <title>Complete genome sequence of Corynebacterium casei LMG S-19264T (=DSM 44701T), isolated from a smear-ripened cheese.</title>
        <authorList>
            <consortium name="US DOE Joint Genome Institute (JGI-PGF)"/>
            <person name="Walter F."/>
            <person name="Albersmeier A."/>
            <person name="Kalinowski J."/>
            <person name="Ruckert C."/>
        </authorList>
    </citation>
    <scope>NUCLEOTIDE SEQUENCE</scope>
    <source>
        <strain evidence="1">KCTC 23224</strain>
    </source>
</reference>
<dbReference type="RefSeq" id="WP_189578943.1">
    <property type="nucleotide sequence ID" value="NZ_BMYF01000003.1"/>
</dbReference>
<evidence type="ECO:0000313" key="2">
    <source>
        <dbReference type="Proteomes" id="UP000642809"/>
    </source>
</evidence>
<dbReference type="AlphaFoldDB" id="A0A8J3G443"/>
<proteinExistence type="predicted"/>
<keyword evidence="2" id="KW-1185">Reference proteome</keyword>
<sequence length="285" mass="32572">MIFWNSESRFLAGWEIDFDNTEELKKILLTQGVNKDGFHYFSSLQTATELIIRKHRIVKVIQHSEGRQSEEIVAVDLPIEHWPDRALFFLLKDSAGKHRIGGGCPSDFILPTHEKLKTPFVFIGTLDTSDEHFAWINLPRLDIAYPLYECNSGIFLDYSKPLTPVIINPQTFESAWYDGSIAVTDQVTFQEQRFKAVDKLNSLGDQHMLCGVPLWYQAPDIPVCPKTGALMQYVCTINSDSAIGVEDKNGIEDLPFGNYLTFGDYGRLYVFYQPDSKVVYLRIQF</sequence>
<accession>A0A8J3G443</accession>
<dbReference type="Proteomes" id="UP000642809">
    <property type="component" value="Unassembled WGS sequence"/>
</dbReference>